<dbReference type="PROSITE" id="PS50088">
    <property type="entry name" value="ANK_REPEAT"/>
    <property type="match status" value="1"/>
</dbReference>
<dbReference type="PROSITE" id="PS50297">
    <property type="entry name" value="ANK_REP_REGION"/>
    <property type="match status" value="1"/>
</dbReference>
<protein>
    <recommendedName>
        <fullName evidence="7">Ankyrin</fullName>
    </recommendedName>
</protein>
<dbReference type="InterPro" id="IPR002110">
    <property type="entry name" value="Ankyrin_rpt"/>
</dbReference>
<feature type="repeat" description="ANK" evidence="3">
    <location>
        <begin position="46"/>
        <end position="70"/>
    </location>
</feature>
<dbReference type="AlphaFoldDB" id="A0A9P9IL27"/>
<sequence>TARKARDAESEGTGEALGLSAENGHEGVTRILLAIDGVDGDSRDKRGRTPLSRAAANGHESIVKLLLDTGRVEIDSRD</sequence>
<dbReference type="Pfam" id="PF12796">
    <property type="entry name" value="Ank_2"/>
    <property type="match status" value="1"/>
</dbReference>
<dbReference type="InterPro" id="IPR036770">
    <property type="entry name" value="Ankyrin_rpt-contain_sf"/>
</dbReference>
<dbReference type="EMBL" id="JAGMUV010000022">
    <property type="protein sequence ID" value="KAH7124381.1"/>
    <property type="molecule type" value="Genomic_DNA"/>
</dbReference>
<feature type="region of interest" description="Disordered" evidence="4">
    <location>
        <begin position="1"/>
        <end position="22"/>
    </location>
</feature>
<evidence type="ECO:0000256" key="3">
    <source>
        <dbReference type="PROSITE-ProRule" id="PRU00023"/>
    </source>
</evidence>
<evidence type="ECO:0000256" key="2">
    <source>
        <dbReference type="ARBA" id="ARBA00023043"/>
    </source>
</evidence>
<evidence type="ECO:0000256" key="1">
    <source>
        <dbReference type="ARBA" id="ARBA00022737"/>
    </source>
</evidence>
<organism evidence="5 6">
    <name type="scientific">Dactylonectria macrodidyma</name>
    <dbReference type="NCBI Taxonomy" id="307937"/>
    <lineage>
        <taxon>Eukaryota</taxon>
        <taxon>Fungi</taxon>
        <taxon>Dikarya</taxon>
        <taxon>Ascomycota</taxon>
        <taxon>Pezizomycotina</taxon>
        <taxon>Sordariomycetes</taxon>
        <taxon>Hypocreomycetidae</taxon>
        <taxon>Hypocreales</taxon>
        <taxon>Nectriaceae</taxon>
        <taxon>Dactylonectria</taxon>
    </lineage>
</organism>
<feature type="non-terminal residue" evidence="5">
    <location>
        <position position="78"/>
    </location>
</feature>
<dbReference type="SMART" id="SM00248">
    <property type="entry name" value="ANK"/>
    <property type="match status" value="1"/>
</dbReference>
<dbReference type="OrthoDB" id="341259at2759"/>
<evidence type="ECO:0000313" key="6">
    <source>
        <dbReference type="Proteomes" id="UP000738349"/>
    </source>
</evidence>
<accession>A0A9P9IL27</accession>
<dbReference type="SUPFAM" id="SSF48403">
    <property type="entry name" value="Ankyrin repeat"/>
    <property type="match status" value="1"/>
</dbReference>
<keyword evidence="1" id="KW-0677">Repeat</keyword>
<dbReference type="Proteomes" id="UP000738349">
    <property type="component" value="Unassembled WGS sequence"/>
</dbReference>
<dbReference type="PANTHER" id="PTHR24173:SF74">
    <property type="entry name" value="ANKYRIN REPEAT DOMAIN-CONTAINING PROTEIN 16"/>
    <property type="match status" value="1"/>
</dbReference>
<feature type="non-terminal residue" evidence="5">
    <location>
        <position position="1"/>
    </location>
</feature>
<comment type="caution">
    <text evidence="5">The sequence shown here is derived from an EMBL/GenBank/DDBJ whole genome shotgun (WGS) entry which is preliminary data.</text>
</comment>
<dbReference type="PANTHER" id="PTHR24173">
    <property type="entry name" value="ANKYRIN REPEAT CONTAINING"/>
    <property type="match status" value="1"/>
</dbReference>
<evidence type="ECO:0000256" key="4">
    <source>
        <dbReference type="SAM" id="MobiDB-lite"/>
    </source>
</evidence>
<keyword evidence="6" id="KW-1185">Reference proteome</keyword>
<evidence type="ECO:0008006" key="7">
    <source>
        <dbReference type="Google" id="ProtNLM"/>
    </source>
</evidence>
<evidence type="ECO:0000313" key="5">
    <source>
        <dbReference type="EMBL" id="KAH7124381.1"/>
    </source>
</evidence>
<reference evidence="5" key="1">
    <citation type="journal article" date="2021" name="Nat. Commun.">
        <title>Genetic determinants of endophytism in the Arabidopsis root mycobiome.</title>
        <authorList>
            <person name="Mesny F."/>
            <person name="Miyauchi S."/>
            <person name="Thiergart T."/>
            <person name="Pickel B."/>
            <person name="Atanasova L."/>
            <person name="Karlsson M."/>
            <person name="Huettel B."/>
            <person name="Barry K.W."/>
            <person name="Haridas S."/>
            <person name="Chen C."/>
            <person name="Bauer D."/>
            <person name="Andreopoulos W."/>
            <person name="Pangilinan J."/>
            <person name="LaButti K."/>
            <person name="Riley R."/>
            <person name="Lipzen A."/>
            <person name="Clum A."/>
            <person name="Drula E."/>
            <person name="Henrissat B."/>
            <person name="Kohler A."/>
            <person name="Grigoriev I.V."/>
            <person name="Martin F.M."/>
            <person name="Hacquard S."/>
        </authorList>
    </citation>
    <scope>NUCLEOTIDE SEQUENCE</scope>
    <source>
        <strain evidence="5">MPI-CAGE-AT-0147</strain>
    </source>
</reference>
<name>A0A9P9IL27_9HYPO</name>
<dbReference type="Gene3D" id="1.25.40.20">
    <property type="entry name" value="Ankyrin repeat-containing domain"/>
    <property type="match status" value="1"/>
</dbReference>
<proteinExistence type="predicted"/>
<gene>
    <name evidence="5" type="ORF">EDB81DRAFT_598735</name>
</gene>
<keyword evidence="2 3" id="KW-0040">ANK repeat</keyword>